<proteinExistence type="predicted"/>
<comment type="caution">
    <text evidence="1">The sequence shown here is derived from an EMBL/GenBank/DDBJ whole genome shotgun (WGS) entry which is preliminary data.</text>
</comment>
<sequence length="76" mass="8357">MSSQHNDNEANESNLNQLIHDARGPLNRISMQAEMIKLVLESGMPIDKAVDAANKIITSCQECSQTLEQLSKTSKS</sequence>
<dbReference type="EMBL" id="BNAH01000001">
    <property type="protein sequence ID" value="GHE77750.1"/>
    <property type="molecule type" value="Genomic_DNA"/>
</dbReference>
<dbReference type="RefSeq" id="WP_189376199.1">
    <property type="nucleotide sequence ID" value="NZ_BNAH01000001.1"/>
</dbReference>
<protein>
    <recommendedName>
        <fullName evidence="3">Histidine kinase</fullName>
    </recommendedName>
</protein>
<gene>
    <name evidence="1" type="ORF">GCM10011501_01730</name>
</gene>
<reference evidence="2" key="1">
    <citation type="journal article" date="2019" name="Int. J. Syst. Evol. Microbiol.">
        <title>The Global Catalogue of Microorganisms (GCM) 10K type strain sequencing project: providing services to taxonomists for standard genome sequencing and annotation.</title>
        <authorList>
            <consortium name="The Broad Institute Genomics Platform"/>
            <consortium name="The Broad Institute Genome Sequencing Center for Infectious Disease"/>
            <person name="Wu L."/>
            <person name="Ma J."/>
        </authorList>
    </citation>
    <scope>NUCLEOTIDE SEQUENCE [LARGE SCALE GENOMIC DNA]</scope>
    <source>
        <strain evidence="2">CGMCC 1.15922</strain>
    </source>
</reference>
<dbReference type="Proteomes" id="UP000626370">
    <property type="component" value="Unassembled WGS sequence"/>
</dbReference>
<evidence type="ECO:0008006" key="3">
    <source>
        <dbReference type="Google" id="ProtNLM"/>
    </source>
</evidence>
<organism evidence="1 2">
    <name type="scientific">Thalassotalea profundi</name>
    <dbReference type="NCBI Taxonomy" id="2036687"/>
    <lineage>
        <taxon>Bacteria</taxon>
        <taxon>Pseudomonadati</taxon>
        <taxon>Pseudomonadota</taxon>
        <taxon>Gammaproteobacteria</taxon>
        <taxon>Alteromonadales</taxon>
        <taxon>Colwelliaceae</taxon>
        <taxon>Thalassotalea</taxon>
    </lineage>
</organism>
<dbReference type="Gene3D" id="1.10.287.130">
    <property type="match status" value="1"/>
</dbReference>
<accession>A0ABQ3IEB4</accession>
<name>A0ABQ3IEB4_9GAMM</name>
<evidence type="ECO:0000313" key="2">
    <source>
        <dbReference type="Proteomes" id="UP000626370"/>
    </source>
</evidence>
<dbReference type="SUPFAM" id="SSF47384">
    <property type="entry name" value="Homodimeric domain of signal transducing histidine kinase"/>
    <property type="match status" value="1"/>
</dbReference>
<evidence type="ECO:0000313" key="1">
    <source>
        <dbReference type="EMBL" id="GHE77750.1"/>
    </source>
</evidence>
<dbReference type="InterPro" id="IPR036097">
    <property type="entry name" value="HisK_dim/P_sf"/>
</dbReference>
<keyword evidence="2" id="KW-1185">Reference proteome</keyword>